<feature type="transmembrane region" description="Helical" evidence="8">
    <location>
        <begin position="337"/>
        <end position="361"/>
    </location>
</feature>
<dbReference type="PANTHER" id="PTHR33908">
    <property type="entry name" value="MANNOSYLTRANSFERASE YKCB-RELATED"/>
    <property type="match status" value="1"/>
</dbReference>
<gene>
    <name evidence="12" type="ORF">ENJ03_03270</name>
    <name evidence="11" type="ORF">HS1_000282</name>
</gene>
<dbReference type="KEGG" id="daw:HS1_000282"/>
<reference evidence="11 13" key="1">
    <citation type="submission" date="2015-10" db="EMBL/GenBank/DDBJ databases">
        <title>Candidatus Desulfofervidus auxilii, a hydrogenotrophic sulfate-reducing bacterium involved in the thermophilic anaerobic oxidation of methane.</title>
        <authorList>
            <person name="Krukenberg V."/>
            <person name="Richter M."/>
            <person name="Wegener G."/>
        </authorList>
    </citation>
    <scope>NUCLEOTIDE SEQUENCE [LARGE SCALE GENOMIC DNA]</scope>
    <source>
        <strain evidence="11 13">HS1</strain>
    </source>
</reference>
<keyword evidence="5 8" id="KW-0812">Transmembrane</keyword>
<evidence type="ECO:0000259" key="10">
    <source>
        <dbReference type="Pfam" id="PF18583"/>
    </source>
</evidence>
<dbReference type="PROSITE" id="PS51257">
    <property type="entry name" value="PROKAR_LIPOPROTEIN"/>
    <property type="match status" value="1"/>
</dbReference>
<evidence type="ECO:0000313" key="11">
    <source>
        <dbReference type="EMBL" id="AMM40088.1"/>
    </source>
</evidence>
<evidence type="ECO:0000256" key="8">
    <source>
        <dbReference type="SAM" id="Phobius"/>
    </source>
</evidence>
<dbReference type="PANTHER" id="PTHR33908:SF3">
    <property type="entry name" value="UNDECAPRENYL PHOSPHATE-ALPHA-4-AMINO-4-DEOXY-L-ARABINOSE ARABINOSYL TRANSFERASE"/>
    <property type="match status" value="1"/>
</dbReference>
<dbReference type="Proteomes" id="UP000886268">
    <property type="component" value="Unassembled WGS sequence"/>
</dbReference>
<evidence type="ECO:0000256" key="7">
    <source>
        <dbReference type="ARBA" id="ARBA00023136"/>
    </source>
</evidence>
<comment type="subcellular location">
    <subcellularLocation>
        <location evidence="1">Cell membrane</location>
        <topology evidence="1">Multi-pass membrane protein</topology>
    </subcellularLocation>
</comment>
<keyword evidence="6 8" id="KW-1133">Transmembrane helix</keyword>
<feature type="transmembrane region" description="Helical" evidence="8">
    <location>
        <begin position="202"/>
        <end position="220"/>
    </location>
</feature>
<evidence type="ECO:0000256" key="2">
    <source>
        <dbReference type="ARBA" id="ARBA00022475"/>
    </source>
</evidence>
<dbReference type="Pfam" id="PF18583">
    <property type="entry name" value="Arnt_C"/>
    <property type="match status" value="1"/>
</dbReference>
<proteinExistence type="predicted"/>
<keyword evidence="3 11" id="KW-0328">Glycosyltransferase</keyword>
<evidence type="ECO:0000313" key="13">
    <source>
        <dbReference type="Proteomes" id="UP000070560"/>
    </source>
</evidence>
<dbReference type="InterPro" id="IPR050297">
    <property type="entry name" value="LipidA_mod_glycosyltrf_83"/>
</dbReference>
<evidence type="ECO:0000256" key="4">
    <source>
        <dbReference type="ARBA" id="ARBA00022679"/>
    </source>
</evidence>
<dbReference type="Pfam" id="PF13231">
    <property type="entry name" value="PMT_2"/>
    <property type="match status" value="1"/>
</dbReference>
<feature type="transmembrane region" description="Helical" evidence="8">
    <location>
        <begin position="251"/>
        <end position="273"/>
    </location>
</feature>
<dbReference type="AlphaFoldDB" id="A0A7V1I4C0"/>
<dbReference type="InterPro" id="IPR040845">
    <property type="entry name" value="Arnt_C"/>
</dbReference>
<dbReference type="GO" id="GO:0005886">
    <property type="term" value="C:plasma membrane"/>
    <property type="evidence" value="ECO:0007669"/>
    <property type="project" value="UniProtKB-SubCell"/>
</dbReference>
<evidence type="ECO:0000256" key="6">
    <source>
        <dbReference type="ARBA" id="ARBA00022989"/>
    </source>
</evidence>
<keyword evidence="13" id="KW-1185">Reference proteome</keyword>
<dbReference type="EMBL" id="CP013015">
    <property type="protein sequence ID" value="AMM40088.1"/>
    <property type="molecule type" value="Genomic_DNA"/>
</dbReference>
<dbReference type="EMBL" id="DRKW01000190">
    <property type="protein sequence ID" value="HEB74222.1"/>
    <property type="molecule type" value="Genomic_DNA"/>
</dbReference>
<evidence type="ECO:0000313" key="12">
    <source>
        <dbReference type="EMBL" id="HEB74222.1"/>
    </source>
</evidence>
<feature type="transmembrane region" description="Helical" evidence="8">
    <location>
        <begin position="85"/>
        <end position="104"/>
    </location>
</feature>
<organism evidence="12">
    <name type="scientific">Desulfofervidus auxilii</name>
    <dbReference type="NCBI Taxonomy" id="1621989"/>
    <lineage>
        <taxon>Bacteria</taxon>
        <taxon>Pseudomonadati</taxon>
        <taxon>Thermodesulfobacteriota</taxon>
        <taxon>Candidatus Desulfofervidia</taxon>
        <taxon>Candidatus Desulfofervidales</taxon>
        <taxon>Candidatus Desulfofervidaceae</taxon>
        <taxon>Candidatus Desulfofervidus</taxon>
    </lineage>
</organism>
<reference evidence="12" key="2">
    <citation type="journal article" date="2020" name="mSystems">
        <title>Genome- and Community-Level Interaction Insights into Carbon Utilization and Element Cycling Functions of Hydrothermarchaeota in Hydrothermal Sediment.</title>
        <authorList>
            <person name="Zhou Z."/>
            <person name="Liu Y."/>
            <person name="Xu W."/>
            <person name="Pan J."/>
            <person name="Luo Z.H."/>
            <person name="Li M."/>
        </authorList>
    </citation>
    <scope>NUCLEOTIDE SEQUENCE [LARGE SCALE GENOMIC DNA]</scope>
    <source>
        <strain evidence="12">HyVt-45</strain>
    </source>
</reference>
<feature type="transmembrane region" description="Helical" evidence="8">
    <location>
        <begin position="285"/>
        <end position="301"/>
    </location>
</feature>
<dbReference type="InterPro" id="IPR038731">
    <property type="entry name" value="RgtA/B/C-like"/>
</dbReference>
<feature type="transmembrane region" description="Helical" evidence="8">
    <location>
        <begin position="6"/>
        <end position="28"/>
    </location>
</feature>
<feature type="transmembrane region" description="Helical" evidence="8">
    <location>
        <begin position="110"/>
        <end position="128"/>
    </location>
</feature>
<evidence type="ECO:0000256" key="1">
    <source>
        <dbReference type="ARBA" id="ARBA00004651"/>
    </source>
</evidence>
<dbReference type="Proteomes" id="UP000070560">
    <property type="component" value="Chromosome"/>
</dbReference>
<protein>
    <submittedName>
        <fullName evidence="11">Dolichyl-phosphate-mannose-protein mannosyltransferase family protein</fullName>
    </submittedName>
    <submittedName>
        <fullName evidence="12">Glycosyltransferase family 39 protein</fullName>
    </submittedName>
</protein>
<keyword evidence="7 8" id="KW-0472">Membrane</keyword>
<feature type="transmembrane region" description="Helical" evidence="8">
    <location>
        <begin position="307"/>
        <end position="325"/>
    </location>
</feature>
<feature type="transmembrane region" description="Helical" evidence="8">
    <location>
        <begin position="401"/>
        <end position="422"/>
    </location>
</feature>
<dbReference type="GO" id="GO:0010041">
    <property type="term" value="P:response to iron(III) ion"/>
    <property type="evidence" value="ECO:0007669"/>
    <property type="project" value="TreeGrafter"/>
</dbReference>
<sequence length="564" mass="65576">MKKFCYGLLLFTIACYFLFFHLGSYGLLETTDARYAEIAWEMVKTHDFFIPHLNFIKHFHKPPFTYWVTALGYKILGENEWGARFFLGVFGLFTIIIVFLLARICFDEKVGTFSSLILISMLGFFAVTHVVSTDLYLLFFITLAMYCFLRWERFGHSLLWGWAVLGVSALVKGPVGPILVGVTCLLYLALTRQLQRLRNAQIGKGIILFCLIALPWYGWVCVHHKGLITYFVKAQFFSRIGSEGMGHPHPWYYYFPLLPALTFPWTFYLLPSFIQAIYNLNKEKFFFLLWAIVPFILFSLMKTKLPFYILPCLPPLAILGGKWWSEVFSNPSNSSKIILIFMIIICFILTLGALVMALSLYRGTGNVIEWQQLKSLWWGEVFVLGGITILFLIAKYLKHHSLHFIAVLALSNAFFHPLLWYGDKLPINTYKSLGKVIYCLAKPADIIVQYKIYLRSLPFYVKRPTVLVDIPRETQFEDNENYKKLLIDHQTFWQWWEENRRIFCLISKKHLCEFIGKKYFVVGQRRKYVVITNKPLAMKEVNGFSWAGCQTLFTPGFYLKPGGI</sequence>
<feature type="domain" description="Glycosyltransferase RgtA/B/C/D-like" evidence="9">
    <location>
        <begin position="60"/>
        <end position="219"/>
    </location>
</feature>
<evidence type="ECO:0000259" key="9">
    <source>
        <dbReference type="Pfam" id="PF13231"/>
    </source>
</evidence>
<dbReference type="RefSeq" id="WP_066060391.1">
    <property type="nucleotide sequence ID" value="NZ_CP013015.1"/>
</dbReference>
<keyword evidence="4 11" id="KW-0808">Transferase</keyword>
<dbReference type="GO" id="GO:0009103">
    <property type="term" value="P:lipopolysaccharide biosynthetic process"/>
    <property type="evidence" value="ECO:0007669"/>
    <property type="project" value="UniProtKB-ARBA"/>
</dbReference>
<accession>A0A7V1I4C0</accession>
<feature type="transmembrane region" description="Helical" evidence="8">
    <location>
        <begin position="157"/>
        <end position="190"/>
    </location>
</feature>
<dbReference type="OrthoDB" id="9815691at2"/>
<name>A0A7V1I4C0_DESA2</name>
<evidence type="ECO:0000256" key="5">
    <source>
        <dbReference type="ARBA" id="ARBA00022692"/>
    </source>
</evidence>
<keyword evidence="2" id="KW-1003">Cell membrane</keyword>
<dbReference type="GO" id="GO:0016763">
    <property type="term" value="F:pentosyltransferase activity"/>
    <property type="evidence" value="ECO:0007669"/>
    <property type="project" value="TreeGrafter"/>
</dbReference>
<feature type="domain" description="Aminoarabinose transferase C-terminal" evidence="10">
    <location>
        <begin position="442"/>
        <end position="533"/>
    </location>
</feature>
<feature type="transmembrane region" description="Helical" evidence="8">
    <location>
        <begin position="376"/>
        <end position="394"/>
    </location>
</feature>
<evidence type="ECO:0000256" key="3">
    <source>
        <dbReference type="ARBA" id="ARBA00022676"/>
    </source>
</evidence>